<comment type="caution">
    <text evidence="2">The sequence shown here is derived from an EMBL/GenBank/DDBJ whole genome shotgun (WGS) entry which is preliminary data.</text>
</comment>
<evidence type="ECO:0000313" key="3">
    <source>
        <dbReference type="Proteomes" id="UP000572635"/>
    </source>
</evidence>
<protein>
    <submittedName>
        <fullName evidence="2">Uncharacterized protein</fullName>
    </submittedName>
</protein>
<keyword evidence="3" id="KW-1185">Reference proteome</keyword>
<reference evidence="2 3" key="1">
    <citation type="submission" date="2020-08" db="EMBL/GenBank/DDBJ databases">
        <title>Sequencing the genomes of 1000 actinobacteria strains.</title>
        <authorList>
            <person name="Klenk H.-P."/>
        </authorList>
    </citation>
    <scope>NUCLEOTIDE SEQUENCE [LARGE SCALE GENOMIC DNA]</scope>
    <source>
        <strain evidence="2 3">DSM 44551</strain>
    </source>
</reference>
<feature type="compositionally biased region" description="Low complexity" evidence="1">
    <location>
        <begin position="52"/>
        <end position="61"/>
    </location>
</feature>
<dbReference type="EMBL" id="JACHDB010000001">
    <property type="protein sequence ID" value="MBB5432001.1"/>
    <property type="molecule type" value="Genomic_DNA"/>
</dbReference>
<accession>A0A7W8QKE7</accession>
<gene>
    <name evidence="2" type="ORF">HDA36_002085</name>
</gene>
<proteinExistence type="predicted"/>
<feature type="region of interest" description="Disordered" evidence="1">
    <location>
        <begin position="47"/>
        <end position="93"/>
    </location>
</feature>
<name>A0A7W8QKE7_9ACTN</name>
<dbReference type="Proteomes" id="UP000572635">
    <property type="component" value="Unassembled WGS sequence"/>
</dbReference>
<sequence length="93" mass="9979">MRHLTERQAAAALRRGAAIEQMLSTSLDAGARPGRWVNAGVVQDEYADLRSADPPGTAAGGDPRRRRRPRLVTTYPGGNRGSGGARRDPFPGR</sequence>
<evidence type="ECO:0000256" key="1">
    <source>
        <dbReference type="SAM" id="MobiDB-lite"/>
    </source>
</evidence>
<organism evidence="2 3">
    <name type="scientific">Nocardiopsis composta</name>
    <dbReference type="NCBI Taxonomy" id="157465"/>
    <lineage>
        <taxon>Bacteria</taxon>
        <taxon>Bacillati</taxon>
        <taxon>Actinomycetota</taxon>
        <taxon>Actinomycetes</taxon>
        <taxon>Streptosporangiales</taxon>
        <taxon>Nocardiopsidaceae</taxon>
        <taxon>Nocardiopsis</taxon>
    </lineage>
</organism>
<evidence type="ECO:0000313" key="2">
    <source>
        <dbReference type="EMBL" id="MBB5432001.1"/>
    </source>
</evidence>
<dbReference type="AlphaFoldDB" id="A0A7W8QKE7"/>